<evidence type="ECO:0000256" key="1">
    <source>
        <dbReference type="SAM" id="MobiDB-lite"/>
    </source>
</evidence>
<dbReference type="PANTHER" id="PTHR33133:SF1">
    <property type="entry name" value="EXPRESSED PROTEIN-RELATED"/>
    <property type="match status" value="1"/>
</dbReference>
<protein>
    <recommendedName>
        <fullName evidence="3">DUF7847 domain-containing protein</fullName>
    </recommendedName>
</protein>
<dbReference type="PANTHER" id="PTHR33133">
    <property type="entry name" value="OS08G0107100 PROTEIN-RELATED"/>
    <property type="match status" value="1"/>
</dbReference>
<feature type="transmembrane region" description="Helical" evidence="2">
    <location>
        <begin position="328"/>
        <end position="358"/>
    </location>
</feature>
<feature type="compositionally biased region" description="Pro residues" evidence="1">
    <location>
        <begin position="34"/>
        <end position="54"/>
    </location>
</feature>
<evidence type="ECO:0000259" key="3">
    <source>
        <dbReference type="Pfam" id="PF25231"/>
    </source>
</evidence>
<evidence type="ECO:0000313" key="5">
    <source>
        <dbReference type="Proteomes" id="UP000571817"/>
    </source>
</evidence>
<gene>
    <name evidence="4" type="ORF">HNR15_002438</name>
</gene>
<dbReference type="Pfam" id="PF25231">
    <property type="entry name" value="DUF7847"/>
    <property type="match status" value="1"/>
</dbReference>
<keyword evidence="5" id="KW-1185">Reference proteome</keyword>
<feature type="domain" description="DUF7847" evidence="3">
    <location>
        <begin position="84"/>
        <end position="352"/>
    </location>
</feature>
<reference evidence="4 5" key="1">
    <citation type="submission" date="2020-07" db="EMBL/GenBank/DDBJ databases">
        <title>Sequencing the genomes of 1000 actinobacteria strains.</title>
        <authorList>
            <person name="Klenk H.-P."/>
        </authorList>
    </citation>
    <scope>NUCLEOTIDE SEQUENCE [LARGE SCALE GENOMIC DNA]</scope>
    <source>
        <strain evidence="4 5">DSM 29531</strain>
    </source>
</reference>
<dbReference type="InterPro" id="IPR057169">
    <property type="entry name" value="DUF7847"/>
</dbReference>
<proteinExistence type="predicted"/>
<sequence>MSDGWVSPSGGPNGTGEQPAYGTQAPPQQHTGERPPPQYGAYGPVPPAGPPQGPPMSGGPQYRGPQFRPMAPKPGVVPLRPLTLGDIFGGAFATIRGNPAATLGLALIVHLIVAVPTLVITLLLKRVVFPHGLDLSSNSDAGGSNPDLLKIDLIAPAAQIFTYIGSIVLAGMLIVVVSDAVLGRRISMRETWTRIRPRLWPLLGLTLLLAVLGLVVVAVAVGIVVLAALTVGTVLAVILGILLGIGLVVGAILLSVRLMLASPALVLEGIGPVPAIKRSWALTRRSFWRLFGISILASLVAGVVSSVVGVPGSLLNLGGYSTDGVASVLLLIGGQLWSAVVTAAVAPFVTGTTGLLYIDQRMRKEGLDVTLMSAAASRDDAPR</sequence>
<dbReference type="AlphaFoldDB" id="A0A853DMW5"/>
<keyword evidence="2" id="KW-0812">Transmembrane</keyword>
<name>A0A853DMW5_9MICO</name>
<dbReference type="EMBL" id="JACCFW010000001">
    <property type="protein sequence ID" value="NYJ75475.1"/>
    <property type="molecule type" value="Genomic_DNA"/>
</dbReference>
<keyword evidence="2" id="KW-0472">Membrane</keyword>
<organism evidence="4 5">
    <name type="scientific">Allobranchiibius huperziae</name>
    <dbReference type="NCBI Taxonomy" id="1874116"/>
    <lineage>
        <taxon>Bacteria</taxon>
        <taxon>Bacillati</taxon>
        <taxon>Actinomycetota</taxon>
        <taxon>Actinomycetes</taxon>
        <taxon>Micrococcales</taxon>
        <taxon>Dermacoccaceae</taxon>
        <taxon>Allobranchiibius</taxon>
    </lineage>
</organism>
<feature type="transmembrane region" description="Helical" evidence="2">
    <location>
        <begin position="234"/>
        <end position="256"/>
    </location>
</feature>
<dbReference type="RefSeq" id="WP_179482187.1">
    <property type="nucleotide sequence ID" value="NZ_JACCFW010000001.1"/>
</dbReference>
<evidence type="ECO:0000313" key="4">
    <source>
        <dbReference type="EMBL" id="NYJ75475.1"/>
    </source>
</evidence>
<feature type="transmembrane region" description="Helical" evidence="2">
    <location>
        <begin position="202"/>
        <end position="228"/>
    </location>
</feature>
<feature type="region of interest" description="Disordered" evidence="1">
    <location>
        <begin position="1"/>
        <end position="70"/>
    </location>
</feature>
<feature type="transmembrane region" description="Helical" evidence="2">
    <location>
        <begin position="103"/>
        <end position="124"/>
    </location>
</feature>
<feature type="transmembrane region" description="Helical" evidence="2">
    <location>
        <begin position="160"/>
        <end position="182"/>
    </location>
</feature>
<keyword evidence="2" id="KW-1133">Transmembrane helix</keyword>
<dbReference type="Proteomes" id="UP000571817">
    <property type="component" value="Unassembled WGS sequence"/>
</dbReference>
<comment type="caution">
    <text evidence="4">The sequence shown here is derived from an EMBL/GenBank/DDBJ whole genome shotgun (WGS) entry which is preliminary data.</text>
</comment>
<evidence type="ECO:0000256" key="2">
    <source>
        <dbReference type="SAM" id="Phobius"/>
    </source>
</evidence>
<accession>A0A853DMW5</accession>
<feature type="transmembrane region" description="Helical" evidence="2">
    <location>
        <begin position="287"/>
        <end position="308"/>
    </location>
</feature>